<dbReference type="InterPro" id="IPR018204">
    <property type="entry name" value="Trp_synthase_alpha_AS"/>
</dbReference>
<proteinExistence type="inferred from homology"/>
<dbReference type="RefSeq" id="WP_184247361.1">
    <property type="nucleotide sequence ID" value="NZ_BAAACU010000053.1"/>
</dbReference>
<dbReference type="Proteomes" id="UP000572212">
    <property type="component" value="Unassembled WGS sequence"/>
</dbReference>
<evidence type="ECO:0000256" key="7">
    <source>
        <dbReference type="ARBA" id="ARBA00023239"/>
    </source>
</evidence>
<dbReference type="GO" id="GO:0005829">
    <property type="term" value="C:cytosol"/>
    <property type="evidence" value="ECO:0007669"/>
    <property type="project" value="TreeGrafter"/>
</dbReference>
<dbReference type="PANTHER" id="PTHR43406">
    <property type="entry name" value="TRYPTOPHAN SYNTHASE, ALPHA CHAIN"/>
    <property type="match status" value="1"/>
</dbReference>
<evidence type="ECO:0000313" key="11">
    <source>
        <dbReference type="EMBL" id="MBB6513003.1"/>
    </source>
</evidence>
<evidence type="ECO:0000256" key="3">
    <source>
        <dbReference type="ARBA" id="ARBA00011270"/>
    </source>
</evidence>
<keyword evidence="5 9" id="KW-0822">Tryptophan biosynthesis</keyword>
<comment type="catalytic activity">
    <reaction evidence="8 9">
        <text>(1S,2R)-1-C-(indol-3-yl)glycerol 3-phosphate + L-serine = D-glyceraldehyde 3-phosphate + L-tryptophan + H2O</text>
        <dbReference type="Rhea" id="RHEA:10532"/>
        <dbReference type="ChEBI" id="CHEBI:15377"/>
        <dbReference type="ChEBI" id="CHEBI:33384"/>
        <dbReference type="ChEBI" id="CHEBI:57912"/>
        <dbReference type="ChEBI" id="CHEBI:58866"/>
        <dbReference type="ChEBI" id="CHEBI:59776"/>
        <dbReference type="EC" id="4.2.1.20"/>
    </reaction>
</comment>
<keyword evidence="6 9" id="KW-0057">Aromatic amino acid biosynthesis</keyword>
<evidence type="ECO:0000256" key="2">
    <source>
        <dbReference type="ARBA" id="ARBA00004733"/>
    </source>
</evidence>
<sequence length="263" mass="28415">MGKQKLDAAFSAVLERGDKAFVPYIMAGDGGLDKLHEQLEFLQDAGATAVELGIAFSDPVADGPTIQEAGIRALKDGVSLRGVLDKLIETKQERTLPIVLMTYLNPIHAIGIEEFAKVCDEAGVDGLIIPDLPLEEEEIITPSLKKFDIALIRLAALTSPEERIAEIAQRTEGFLYAVTVTGTTGVRTDFQENVGTYLSKLQEQCDVPVLAGFGVSTPEHVLDLTEHCDGVIVGSRIVDLLYKGDREPIKELIASAQLSKVKS</sequence>
<evidence type="ECO:0000256" key="5">
    <source>
        <dbReference type="ARBA" id="ARBA00022822"/>
    </source>
</evidence>
<evidence type="ECO:0000256" key="6">
    <source>
        <dbReference type="ARBA" id="ARBA00023141"/>
    </source>
</evidence>
<dbReference type="UniPathway" id="UPA00035">
    <property type="reaction ID" value="UER00044"/>
</dbReference>
<dbReference type="InterPro" id="IPR013785">
    <property type="entry name" value="Aldolase_TIM"/>
</dbReference>
<reference evidence="11 12" key="1">
    <citation type="submission" date="2020-08" db="EMBL/GenBank/DDBJ databases">
        <title>Genomic Encyclopedia of Type Strains, Phase IV (KMG-IV): sequencing the most valuable type-strain genomes for metagenomic binning, comparative biology and taxonomic classification.</title>
        <authorList>
            <person name="Goeker M."/>
        </authorList>
    </citation>
    <scope>NUCLEOTIDE SEQUENCE [LARGE SCALE GENOMIC DNA]</scope>
    <source>
        <strain evidence="11 12">DSM 11805</strain>
    </source>
</reference>
<name>A0A841RN03_9BACI</name>
<dbReference type="Gene3D" id="3.20.20.70">
    <property type="entry name" value="Aldolase class I"/>
    <property type="match status" value="1"/>
</dbReference>
<dbReference type="SUPFAM" id="SSF51366">
    <property type="entry name" value="Ribulose-phoshate binding barrel"/>
    <property type="match status" value="1"/>
</dbReference>
<dbReference type="NCBIfam" id="TIGR00262">
    <property type="entry name" value="trpA"/>
    <property type="match status" value="1"/>
</dbReference>
<comment type="function">
    <text evidence="1 9">The alpha subunit is responsible for the aldol cleavage of indoleglycerol phosphate to indole and glyceraldehyde 3-phosphate.</text>
</comment>
<evidence type="ECO:0000256" key="1">
    <source>
        <dbReference type="ARBA" id="ARBA00003365"/>
    </source>
</evidence>
<keyword evidence="7 9" id="KW-0456">Lyase</keyword>
<comment type="caution">
    <text evidence="11">The sequence shown here is derived from an EMBL/GenBank/DDBJ whole genome shotgun (WGS) entry which is preliminary data.</text>
</comment>
<dbReference type="AlphaFoldDB" id="A0A841RN03"/>
<protein>
    <recommendedName>
        <fullName evidence="9">Tryptophan synthase alpha chain</fullName>
        <ecNumber evidence="9">4.2.1.20</ecNumber>
    </recommendedName>
</protein>
<evidence type="ECO:0000256" key="10">
    <source>
        <dbReference type="RuleBase" id="RU003662"/>
    </source>
</evidence>
<dbReference type="InterPro" id="IPR011060">
    <property type="entry name" value="RibuloseP-bd_barrel"/>
</dbReference>
<organism evidence="11 12">
    <name type="scientific">Gracilibacillus halotolerans</name>
    <dbReference type="NCBI Taxonomy" id="74386"/>
    <lineage>
        <taxon>Bacteria</taxon>
        <taxon>Bacillati</taxon>
        <taxon>Bacillota</taxon>
        <taxon>Bacilli</taxon>
        <taxon>Bacillales</taxon>
        <taxon>Bacillaceae</taxon>
        <taxon>Gracilibacillus</taxon>
    </lineage>
</organism>
<dbReference type="InterPro" id="IPR002028">
    <property type="entry name" value="Trp_synthase_suA"/>
</dbReference>
<accession>A0A841RN03</accession>
<dbReference type="GO" id="GO:0004834">
    <property type="term" value="F:tryptophan synthase activity"/>
    <property type="evidence" value="ECO:0007669"/>
    <property type="project" value="UniProtKB-UniRule"/>
</dbReference>
<dbReference type="EC" id="4.2.1.20" evidence="9"/>
<dbReference type="PANTHER" id="PTHR43406:SF1">
    <property type="entry name" value="TRYPTOPHAN SYNTHASE ALPHA CHAIN, CHLOROPLASTIC"/>
    <property type="match status" value="1"/>
</dbReference>
<comment type="similarity">
    <text evidence="9 10">Belongs to the TrpA family.</text>
</comment>
<dbReference type="FunFam" id="3.20.20.70:FF:000037">
    <property type="entry name" value="Tryptophan synthase alpha chain"/>
    <property type="match status" value="1"/>
</dbReference>
<dbReference type="CDD" id="cd04724">
    <property type="entry name" value="Tryptophan_synthase_alpha"/>
    <property type="match status" value="1"/>
</dbReference>
<dbReference type="PROSITE" id="PS00167">
    <property type="entry name" value="TRP_SYNTHASE_ALPHA"/>
    <property type="match status" value="1"/>
</dbReference>
<comment type="pathway">
    <text evidence="2 9">Amino-acid biosynthesis; L-tryptophan biosynthesis; L-tryptophan from chorismate: step 5/5.</text>
</comment>
<keyword evidence="4 9" id="KW-0028">Amino-acid biosynthesis</keyword>
<dbReference type="Pfam" id="PF00290">
    <property type="entry name" value="Trp_syntA"/>
    <property type="match status" value="1"/>
</dbReference>
<feature type="active site" description="Proton acceptor" evidence="9">
    <location>
        <position position="51"/>
    </location>
</feature>
<evidence type="ECO:0000313" key="12">
    <source>
        <dbReference type="Proteomes" id="UP000572212"/>
    </source>
</evidence>
<evidence type="ECO:0000256" key="4">
    <source>
        <dbReference type="ARBA" id="ARBA00022605"/>
    </source>
</evidence>
<dbReference type="HAMAP" id="MF_00131">
    <property type="entry name" value="Trp_synth_alpha"/>
    <property type="match status" value="1"/>
</dbReference>
<dbReference type="EMBL" id="JACHON010000007">
    <property type="protein sequence ID" value="MBB6513003.1"/>
    <property type="molecule type" value="Genomic_DNA"/>
</dbReference>
<evidence type="ECO:0000256" key="8">
    <source>
        <dbReference type="ARBA" id="ARBA00049047"/>
    </source>
</evidence>
<evidence type="ECO:0000256" key="9">
    <source>
        <dbReference type="HAMAP-Rule" id="MF_00131"/>
    </source>
</evidence>
<comment type="subunit">
    <text evidence="3 9">Tetramer of two alpha and two beta chains.</text>
</comment>
<gene>
    <name evidence="9" type="primary">trpA</name>
    <name evidence="11" type="ORF">GGQ92_001793</name>
</gene>
<feature type="active site" description="Proton acceptor" evidence="9">
    <location>
        <position position="62"/>
    </location>
</feature>
<keyword evidence="12" id="KW-1185">Reference proteome</keyword>